<name>X1SMY1_9ZZZZ</name>
<organism evidence="1">
    <name type="scientific">marine sediment metagenome</name>
    <dbReference type="NCBI Taxonomy" id="412755"/>
    <lineage>
        <taxon>unclassified sequences</taxon>
        <taxon>metagenomes</taxon>
        <taxon>ecological metagenomes</taxon>
    </lineage>
</organism>
<gene>
    <name evidence="1" type="ORF">S12H4_11984</name>
</gene>
<reference evidence="1" key="1">
    <citation type="journal article" date="2014" name="Front. Microbiol.">
        <title>High frequency of phylogenetically diverse reductive dehalogenase-homologous genes in deep subseafloor sedimentary metagenomes.</title>
        <authorList>
            <person name="Kawai M."/>
            <person name="Futagami T."/>
            <person name="Toyoda A."/>
            <person name="Takaki Y."/>
            <person name="Nishi S."/>
            <person name="Hori S."/>
            <person name="Arai W."/>
            <person name="Tsubouchi T."/>
            <person name="Morono Y."/>
            <person name="Uchiyama I."/>
            <person name="Ito T."/>
            <person name="Fujiyama A."/>
            <person name="Inagaki F."/>
            <person name="Takami H."/>
        </authorList>
    </citation>
    <scope>NUCLEOTIDE SEQUENCE</scope>
    <source>
        <strain evidence="1">Expedition CK06-06</strain>
    </source>
</reference>
<proteinExistence type="predicted"/>
<sequence length="218" mass="24702">MAKPKSPLLSLGARGSIGDTLTFQRRGRLTIARQKPIPTDPQTDLQLAQRQVYREAVAAWNALTIEEKEAYRGVCPGLTPYQCFMKSELLKPAPVPPPEEKIEEQLEHNLDWNMYAPTYYQVGQRLFIADRIVTKLAFPMSKYGSPEGDITFEIRRISDDGVIVSKLWGLAENLPAPLTWQEVEFDTPPTINEEVRIGVYFMGGTSQDLVQLRYIDTD</sequence>
<protein>
    <submittedName>
        <fullName evidence="1">Uncharacterized protein</fullName>
    </submittedName>
</protein>
<dbReference type="AlphaFoldDB" id="X1SMY1"/>
<dbReference type="EMBL" id="BARW01005537">
    <property type="protein sequence ID" value="GAI80476.1"/>
    <property type="molecule type" value="Genomic_DNA"/>
</dbReference>
<evidence type="ECO:0000313" key="1">
    <source>
        <dbReference type="EMBL" id="GAI80476.1"/>
    </source>
</evidence>
<comment type="caution">
    <text evidence="1">The sequence shown here is derived from an EMBL/GenBank/DDBJ whole genome shotgun (WGS) entry which is preliminary data.</text>
</comment>
<accession>X1SMY1</accession>
<feature type="non-terminal residue" evidence="1">
    <location>
        <position position="218"/>
    </location>
</feature>